<dbReference type="EMBL" id="JAGRRH010000006">
    <property type="protein sequence ID" value="KAG7369264.1"/>
    <property type="molecule type" value="Genomic_DNA"/>
</dbReference>
<comment type="caution">
    <text evidence="1">The sequence shown here is derived from an EMBL/GenBank/DDBJ whole genome shotgun (WGS) entry which is preliminary data.</text>
</comment>
<dbReference type="AlphaFoldDB" id="A0A9K3LWA6"/>
<gene>
    <name evidence="1" type="ORF">IV203_032007</name>
</gene>
<dbReference type="Proteomes" id="UP000693970">
    <property type="component" value="Unassembled WGS sequence"/>
</dbReference>
<keyword evidence="2" id="KW-1185">Reference proteome</keyword>
<proteinExistence type="predicted"/>
<reference evidence="1" key="2">
    <citation type="submission" date="2021-04" db="EMBL/GenBank/DDBJ databases">
        <authorList>
            <person name="Podell S."/>
        </authorList>
    </citation>
    <scope>NUCLEOTIDE SEQUENCE</scope>
    <source>
        <strain evidence="1">Hildebrandi</strain>
    </source>
</reference>
<protein>
    <submittedName>
        <fullName evidence="1">Uncharacterized protein</fullName>
    </submittedName>
</protein>
<accession>A0A9K3LWA6</accession>
<sequence>MGAAFIRKVYNEMLGHDFDRPLTIPLGIDSQSAMDTANSHKETIQTRLIERPYHYVRFAEMNTETKLFRINGTRNPADSMTKALKAEQFTVNEETAIPN</sequence>
<reference evidence="1" key="1">
    <citation type="journal article" date="2021" name="Sci. Rep.">
        <title>Diploid genomic architecture of Nitzschia inconspicua, an elite biomass production diatom.</title>
        <authorList>
            <person name="Oliver A."/>
            <person name="Podell S."/>
            <person name="Pinowska A."/>
            <person name="Traller J.C."/>
            <person name="Smith S.R."/>
            <person name="McClure R."/>
            <person name="Beliaev A."/>
            <person name="Bohutskyi P."/>
            <person name="Hill E.A."/>
            <person name="Rabines A."/>
            <person name="Zheng H."/>
            <person name="Allen L.Z."/>
            <person name="Kuo A."/>
            <person name="Grigoriev I.V."/>
            <person name="Allen A.E."/>
            <person name="Hazlebeck D."/>
            <person name="Allen E.E."/>
        </authorList>
    </citation>
    <scope>NUCLEOTIDE SEQUENCE</scope>
    <source>
        <strain evidence="1">Hildebrandi</strain>
    </source>
</reference>
<evidence type="ECO:0000313" key="1">
    <source>
        <dbReference type="EMBL" id="KAG7369264.1"/>
    </source>
</evidence>
<name>A0A9K3LWA6_9STRA</name>
<organism evidence="1 2">
    <name type="scientific">Nitzschia inconspicua</name>
    <dbReference type="NCBI Taxonomy" id="303405"/>
    <lineage>
        <taxon>Eukaryota</taxon>
        <taxon>Sar</taxon>
        <taxon>Stramenopiles</taxon>
        <taxon>Ochrophyta</taxon>
        <taxon>Bacillariophyta</taxon>
        <taxon>Bacillariophyceae</taxon>
        <taxon>Bacillariophycidae</taxon>
        <taxon>Bacillariales</taxon>
        <taxon>Bacillariaceae</taxon>
        <taxon>Nitzschia</taxon>
    </lineage>
</organism>
<evidence type="ECO:0000313" key="2">
    <source>
        <dbReference type="Proteomes" id="UP000693970"/>
    </source>
</evidence>